<evidence type="ECO:0000256" key="2">
    <source>
        <dbReference type="SAM" id="Phobius"/>
    </source>
</evidence>
<evidence type="ECO:0000313" key="3">
    <source>
        <dbReference type="EMBL" id="KAF2749970.1"/>
    </source>
</evidence>
<sequence>MPAPLRVSATTTTNTTSRSRRLSASLSSRTKPRYIEEIDYIDELERKHARLLDRRGRIRDELGKKNKRLRWFQWATAILLLFALPGFFDFVRPIFGSHAFDMNHVLSGARNLTYNEYCPQDMGTGRASTEHEHSPLCKRTKFSPYANFTLPNFGFVFEDPWNVLGLDQHLFNQSVQGAGFLTLSDEQEATIDARAATLSAPFTDEACDEKHGWLNSGVCGTARKGFRRAAETIKKGHHHSGILHGLNNFPGFVKKKVPEQAQGKETQVGPSAAATGAGCPDASGRNLHGAHRQPPRLPEFLSLPLTPPHFQQVNTHHATRDPRKRQMQAINTRQQRGDAAQVFVRQHRYKV</sequence>
<keyword evidence="2" id="KW-0472">Membrane</keyword>
<evidence type="ECO:0000256" key="1">
    <source>
        <dbReference type="SAM" id="MobiDB-lite"/>
    </source>
</evidence>
<keyword evidence="4" id="KW-1185">Reference proteome</keyword>
<dbReference type="EMBL" id="MU006565">
    <property type="protein sequence ID" value="KAF2749970.1"/>
    <property type="molecule type" value="Genomic_DNA"/>
</dbReference>
<feature type="region of interest" description="Disordered" evidence="1">
    <location>
        <begin position="1"/>
        <end position="26"/>
    </location>
</feature>
<organism evidence="3 4">
    <name type="scientific">Sporormia fimetaria CBS 119925</name>
    <dbReference type="NCBI Taxonomy" id="1340428"/>
    <lineage>
        <taxon>Eukaryota</taxon>
        <taxon>Fungi</taxon>
        <taxon>Dikarya</taxon>
        <taxon>Ascomycota</taxon>
        <taxon>Pezizomycotina</taxon>
        <taxon>Dothideomycetes</taxon>
        <taxon>Pleosporomycetidae</taxon>
        <taxon>Pleosporales</taxon>
        <taxon>Sporormiaceae</taxon>
        <taxon>Sporormia</taxon>
    </lineage>
</organism>
<proteinExistence type="predicted"/>
<keyword evidence="2" id="KW-1133">Transmembrane helix</keyword>
<keyword evidence="2" id="KW-0812">Transmembrane</keyword>
<feature type="compositionally biased region" description="Low complexity" evidence="1">
    <location>
        <begin position="8"/>
        <end position="26"/>
    </location>
</feature>
<gene>
    <name evidence="3" type="ORF">M011DRAFT_524568</name>
</gene>
<name>A0A6A6VK97_9PLEO</name>
<evidence type="ECO:0000313" key="4">
    <source>
        <dbReference type="Proteomes" id="UP000799440"/>
    </source>
</evidence>
<reference evidence="3" key="1">
    <citation type="journal article" date="2020" name="Stud. Mycol.">
        <title>101 Dothideomycetes genomes: a test case for predicting lifestyles and emergence of pathogens.</title>
        <authorList>
            <person name="Haridas S."/>
            <person name="Albert R."/>
            <person name="Binder M."/>
            <person name="Bloem J."/>
            <person name="Labutti K."/>
            <person name="Salamov A."/>
            <person name="Andreopoulos B."/>
            <person name="Baker S."/>
            <person name="Barry K."/>
            <person name="Bills G."/>
            <person name="Bluhm B."/>
            <person name="Cannon C."/>
            <person name="Castanera R."/>
            <person name="Culley D."/>
            <person name="Daum C."/>
            <person name="Ezra D."/>
            <person name="Gonzalez J."/>
            <person name="Henrissat B."/>
            <person name="Kuo A."/>
            <person name="Liang C."/>
            <person name="Lipzen A."/>
            <person name="Lutzoni F."/>
            <person name="Magnuson J."/>
            <person name="Mondo S."/>
            <person name="Nolan M."/>
            <person name="Ohm R."/>
            <person name="Pangilinan J."/>
            <person name="Park H.-J."/>
            <person name="Ramirez L."/>
            <person name="Alfaro M."/>
            <person name="Sun H."/>
            <person name="Tritt A."/>
            <person name="Yoshinaga Y."/>
            <person name="Zwiers L.-H."/>
            <person name="Turgeon B."/>
            <person name="Goodwin S."/>
            <person name="Spatafora J."/>
            <person name="Crous P."/>
            <person name="Grigoriev I."/>
        </authorList>
    </citation>
    <scope>NUCLEOTIDE SEQUENCE</scope>
    <source>
        <strain evidence="3">CBS 119925</strain>
    </source>
</reference>
<accession>A0A6A6VK97</accession>
<feature type="transmembrane region" description="Helical" evidence="2">
    <location>
        <begin position="71"/>
        <end position="88"/>
    </location>
</feature>
<feature type="region of interest" description="Disordered" evidence="1">
    <location>
        <begin position="314"/>
        <end position="339"/>
    </location>
</feature>
<dbReference type="Proteomes" id="UP000799440">
    <property type="component" value="Unassembled WGS sequence"/>
</dbReference>
<dbReference type="AlphaFoldDB" id="A0A6A6VK97"/>
<protein>
    <submittedName>
        <fullName evidence="3">Uncharacterized protein</fullName>
    </submittedName>
</protein>